<proteinExistence type="predicted"/>
<dbReference type="EMBL" id="RBQX01000149">
    <property type="protein sequence ID" value="RMQ16894.1"/>
    <property type="molecule type" value="Genomic_DNA"/>
</dbReference>
<evidence type="ECO:0000313" key="2">
    <source>
        <dbReference type="EMBL" id="RMQ16894.1"/>
    </source>
</evidence>
<comment type="caution">
    <text evidence="2">The sequence shown here is derived from an EMBL/GenBank/DDBJ whole genome shotgun (WGS) entry which is preliminary data.</text>
</comment>
<sequence length="36" mass="4177">MQCTTLYLTKTEYTDENSQKRGELTPFYSPTLTPAF</sequence>
<dbReference type="AlphaFoldDB" id="A0AB74B5S5"/>
<organism evidence="2 3">
    <name type="scientific">Pseudomonas savastanoi pv. glycinea</name>
    <name type="common">Pseudomonas syringae pv. glycinea</name>
    <dbReference type="NCBI Taxonomy" id="318"/>
    <lineage>
        <taxon>Bacteria</taxon>
        <taxon>Pseudomonadati</taxon>
        <taxon>Pseudomonadota</taxon>
        <taxon>Gammaproteobacteria</taxon>
        <taxon>Pseudomonadales</taxon>
        <taxon>Pseudomonadaceae</taxon>
        <taxon>Pseudomonas</taxon>
    </lineage>
</organism>
<dbReference type="Proteomes" id="UP000272471">
    <property type="component" value="Unassembled WGS sequence"/>
</dbReference>
<protein>
    <submittedName>
        <fullName evidence="2">Uncharacterized protein</fullName>
    </submittedName>
</protein>
<evidence type="ECO:0000256" key="1">
    <source>
        <dbReference type="SAM" id="MobiDB-lite"/>
    </source>
</evidence>
<name>A0AB74B5S5_PSESG</name>
<gene>
    <name evidence="2" type="ORF">ALQ11_200057</name>
</gene>
<feature type="region of interest" description="Disordered" evidence="1">
    <location>
        <begin position="14"/>
        <end position="36"/>
    </location>
</feature>
<evidence type="ECO:0000313" key="3">
    <source>
        <dbReference type="Proteomes" id="UP000272471"/>
    </source>
</evidence>
<accession>A0AB74B5S5</accession>
<reference evidence="2 3" key="1">
    <citation type="submission" date="2018-08" db="EMBL/GenBank/DDBJ databases">
        <title>Recombination of ecologically and evolutionarily significant loci maintains genetic cohesion in the Pseudomonas syringae species complex.</title>
        <authorList>
            <person name="Dillon M."/>
            <person name="Thakur S."/>
            <person name="Almeida R.N.D."/>
            <person name="Weir B.S."/>
            <person name="Guttman D.S."/>
        </authorList>
    </citation>
    <scope>NUCLEOTIDE SEQUENCE [LARGE SCALE GENOMIC DNA]</scope>
    <source>
        <strain evidence="2 3">ICMP 4182</strain>
    </source>
</reference>